<dbReference type="Pfam" id="PF24382">
    <property type="entry name" value="DUF7538"/>
    <property type="match status" value="2"/>
</dbReference>
<comment type="caution">
    <text evidence="2">The sequence shown here is derived from an EMBL/GenBank/DDBJ whole genome shotgun (WGS) entry which is preliminary data.</text>
</comment>
<reference evidence="2 3" key="1">
    <citation type="journal article" date="2019" name="Int. J. Syst. Evol. Microbiol.">
        <title>The Global Catalogue of Microorganisms (GCM) 10K type strain sequencing project: providing services to taxonomists for standard genome sequencing and annotation.</title>
        <authorList>
            <consortium name="The Broad Institute Genomics Platform"/>
            <consortium name="The Broad Institute Genome Sequencing Center for Infectious Disease"/>
            <person name="Wu L."/>
            <person name="Ma J."/>
        </authorList>
    </citation>
    <scope>NUCLEOTIDE SEQUENCE [LARGE SCALE GENOMIC DNA]</scope>
    <source>
        <strain evidence="2 3">CGMCC 1.12689</strain>
    </source>
</reference>
<feature type="compositionally biased region" description="Basic and acidic residues" evidence="1">
    <location>
        <begin position="59"/>
        <end position="74"/>
    </location>
</feature>
<dbReference type="EMBL" id="JBHUDB010000004">
    <property type="protein sequence ID" value="MFD1570614.1"/>
    <property type="molecule type" value="Genomic_DNA"/>
</dbReference>
<sequence>MHEDIAALVMQEGWRAEGAAARVHYDGGGDRVAIEFYADAERVLYWTIPAGARGEAATGDDRADGGVTADRDVDAGTAAPIPRDVVPDPLRRRIRDDLDAAGVDPAVERRSV</sequence>
<evidence type="ECO:0000313" key="2">
    <source>
        <dbReference type="EMBL" id="MFD1570614.1"/>
    </source>
</evidence>
<accession>A0ABD6BZS3</accession>
<proteinExistence type="predicted"/>
<dbReference type="AlphaFoldDB" id="A0ABD6BZS3"/>
<protein>
    <recommendedName>
        <fullName evidence="4">Dehydrogenase</fullName>
    </recommendedName>
</protein>
<evidence type="ECO:0000313" key="3">
    <source>
        <dbReference type="Proteomes" id="UP001597185"/>
    </source>
</evidence>
<dbReference type="RefSeq" id="WP_256416867.1">
    <property type="nucleotide sequence ID" value="NZ_JANHDL010000001.1"/>
</dbReference>
<keyword evidence="3" id="KW-1185">Reference proteome</keyword>
<organism evidence="2 3">
    <name type="scientific">Halorubrum laminariae</name>
    <dbReference type="NCBI Taxonomy" id="1433523"/>
    <lineage>
        <taxon>Archaea</taxon>
        <taxon>Methanobacteriati</taxon>
        <taxon>Methanobacteriota</taxon>
        <taxon>Stenosarchaea group</taxon>
        <taxon>Halobacteria</taxon>
        <taxon>Halobacteriales</taxon>
        <taxon>Haloferacaceae</taxon>
        <taxon>Halorubrum</taxon>
    </lineage>
</organism>
<name>A0ABD6BZS3_9EURY</name>
<dbReference type="InterPro" id="IPR055960">
    <property type="entry name" value="DUF7538"/>
</dbReference>
<evidence type="ECO:0000256" key="1">
    <source>
        <dbReference type="SAM" id="MobiDB-lite"/>
    </source>
</evidence>
<evidence type="ECO:0008006" key="4">
    <source>
        <dbReference type="Google" id="ProtNLM"/>
    </source>
</evidence>
<feature type="region of interest" description="Disordered" evidence="1">
    <location>
        <begin position="55"/>
        <end position="90"/>
    </location>
</feature>
<dbReference type="Proteomes" id="UP001597185">
    <property type="component" value="Unassembled WGS sequence"/>
</dbReference>
<gene>
    <name evidence="2" type="ORF">ACFR9T_08425</name>
</gene>